<evidence type="ECO:0000313" key="2">
    <source>
        <dbReference type="EMBL" id="KHK96401.1"/>
    </source>
</evidence>
<sequence>MVAAVEPGWYDDGTGAMRWWDGSRWTEDFADFGFGVELRTSAVPASAPTAAGWYDDGRGRMRWWDGRRWTAQSRFSGGEQAYAGVVVDGRWIHLGELSQPIAGVVAVVDSLERIGKRPGFSRAAHAKALFGPRGRLAWRQFGRFDRRALGLAIESADQAWITFPPAGDEAGARRFASWITASADHYRNR</sequence>
<accession>A0A0B2A082</accession>
<dbReference type="OrthoDB" id="5066941at2"/>
<proteinExistence type="predicted"/>
<dbReference type="Pfam" id="PF10708">
    <property type="entry name" value="DUF2510"/>
    <property type="match status" value="2"/>
</dbReference>
<feature type="domain" description="DUF2510" evidence="1">
    <location>
        <begin position="7"/>
        <end position="30"/>
    </location>
</feature>
<dbReference type="InterPro" id="IPR018929">
    <property type="entry name" value="DUF2510"/>
</dbReference>
<dbReference type="EMBL" id="JTDK01000015">
    <property type="protein sequence ID" value="KHK96401.1"/>
    <property type="molecule type" value="Genomic_DNA"/>
</dbReference>
<feature type="domain" description="DUF2510" evidence="1">
    <location>
        <begin position="51"/>
        <end position="74"/>
    </location>
</feature>
<dbReference type="AlphaFoldDB" id="A0A0B2A082"/>
<comment type="caution">
    <text evidence="2">The sequence shown here is derived from an EMBL/GenBank/DDBJ whole genome shotgun (WGS) entry which is preliminary data.</text>
</comment>
<dbReference type="Proteomes" id="UP000031030">
    <property type="component" value="Unassembled WGS sequence"/>
</dbReference>
<name>A0A0B2A082_9MICO</name>
<keyword evidence="3" id="KW-1185">Reference proteome</keyword>
<dbReference type="RefSeq" id="WP_039401481.1">
    <property type="nucleotide sequence ID" value="NZ_JTDK01000015.1"/>
</dbReference>
<evidence type="ECO:0000313" key="3">
    <source>
        <dbReference type="Proteomes" id="UP000031030"/>
    </source>
</evidence>
<reference evidence="2 3" key="1">
    <citation type="submission" date="2014-11" db="EMBL/GenBank/DDBJ databases">
        <title>Genome sequence of Microbacterium mangrovi MUSC 115(T).</title>
        <authorList>
            <person name="Lee L.-H."/>
        </authorList>
    </citation>
    <scope>NUCLEOTIDE SEQUENCE [LARGE SCALE GENOMIC DNA]</scope>
    <source>
        <strain evidence="2 3">MUSC 115</strain>
    </source>
</reference>
<protein>
    <recommendedName>
        <fullName evidence="1">DUF2510 domain-containing protein</fullName>
    </recommendedName>
</protein>
<organism evidence="2 3">
    <name type="scientific">Microbacterium mangrovi</name>
    <dbReference type="NCBI Taxonomy" id="1348253"/>
    <lineage>
        <taxon>Bacteria</taxon>
        <taxon>Bacillati</taxon>
        <taxon>Actinomycetota</taxon>
        <taxon>Actinomycetes</taxon>
        <taxon>Micrococcales</taxon>
        <taxon>Microbacteriaceae</taxon>
        <taxon>Microbacterium</taxon>
    </lineage>
</organism>
<gene>
    <name evidence="2" type="ORF">LK09_15665</name>
</gene>
<dbReference type="STRING" id="1348253.LK09_15665"/>
<evidence type="ECO:0000259" key="1">
    <source>
        <dbReference type="Pfam" id="PF10708"/>
    </source>
</evidence>